<keyword evidence="4" id="KW-0378">Hydrolase</keyword>
<dbReference type="EMBL" id="LOED01000005">
    <property type="protein sequence ID" value="KXG78081.1"/>
    <property type="molecule type" value="Genomic_DNA"/>
</dbReference>
<dbReference type="InParanoid" id="A0A140LC06"/>
<feature type="domain" description="HD" evidence="2">
    <location>
        <begin position="251"/>
        <end position="373"/>
    </location>
</feature>
<dbReference type="InterPro" id="IPR006674">
    <property type="entry name" value="HD_domain"/>
</dbReference>
<dbReference type="STRING" id="520764.AN618_07000"/>
<evidence type="ECO:0000313" key="4">
    <source>
        <dbReference type="EMBL" id="KXG78081.1"/>
    </source>
</evidence>
<feature type="transmembrane region" description="Helical" evidence="1">
    <location>
        <begin position="112"/>
        <end position="130"/>
    </location>
</feature>
<evidence type="ECO:0000259" key="3">
    <source>
        <dbReference type="PROSITE" id="PS51832"/>
    </source>
</evidence>
<dbReference type="EC" id="3.1.4.52" evidence="4"/>
<dbReference type="Pfam" id="PF13487">
    <property type="entry name" value="HD_5"/>
    <property type="match status" value="1"/>
</dbReference>
<feature type="transmembrane region" description="Helical" evidence="1">
    <location>
        <begin position="66"/>
        <end position="92"/>
    </location>
</feature>
<feature type="transmembrane region" description="Helical" evidence="1">
    <location>
        <begin position="188"/>
        <end position="219"/>
    </location>
</feature>
<dbReference type="AlphaFoldDB" id="A0A140LC06"/>
<dbReference type="InterPro" id="IPR037522">
    <property type="entry name" value="HD_GYP_dom"/>
</dbReference>
<dbReference type="SUPFAM" id="SSF109604">
    <property type="entry name" value="HD-domain/PDEase-like"/>
    <property type="match status" value="1"/>
</dbReference>
<reference evidence="4 5" key="1">
    <citation type="submission" date="2015-12" db="EMBL/GenBank/DDBJ databases">
        <title>Draft genome sequnece of Fervidicola ferrireducens strain Y170.</title>
        <authorList>
            <person name="Patel B.K."/>
        </authorList>
    </citation>
    <scope>NUCLEOTIDE SEQUENCE [LARGE SCALE GENOMIC DNA]</scope>
    <source>
        <strain evidence="4 5">Y170</strain>
    </source>
</reference>
<keyword evidence="1" id="KW-1133">Transmembrane helix</keyword>
<keyword evidence="1" id="KW-0472">Membrane</keyword>
<dbReference type="NCBIfam" id="TIGR00277">
    <property type="entry name" value="HDIG"/>
    <property type="match status" value="1"/>
</dbReference>
<name>A0A140LC06_9FIRM</name>
<keyword evidence="1" id="KW-0812">Transmembrane</keyword>
<evidence type="ECO:0000259" key="2">
    <source>
        <dbReference type="PROSITE" id="PS51831"/>
    </source>
</evidence>
<feature type="transmembrane region" description="Helical" evidence="1">
    <location>
        <begin position="7"/>
        <end position="30"/>
    </location>
</feature>
<dbReference type="Gene3D" id="1.10.3210.10">
    <property type="entry name" value="Hypothetical protein af1432"/>
    <property type="match status" value="1"/>
</dbReference>
<dbReference type="PROSITE" id="PS51832">
    <property type="entry name" value="HD_GYP"/>
    <property type="match status" value="1"/>
</dbReference>
<feature type="transmembrane region" description="Helical" evidence="1">
    <location>
        <begin position="142"/>
        <end position="168"/>
    </location>
</feature>
<accession>A0A140LC06</accession>
<dbReference type="SMART" id="SM00471">
    <property type="entry name" value="HDc"/>
    <property type="match status" value="1"/>
</dbReference>
<comment type="caution">
    <text evidence="4">The sequence shown here is derived from an EMBL/GenBank/DDBJ whole genome shotgun (WGS) entry which is preliminary data.</text>
</comment>
<dbReference type="PANTHER" id="PTHR43155:SF2">
    <property type="entry name" value="CYCLIC DI-GMP PHOSPHODIESTERASE PA4108"/>
    <property type="match status" value="1"/>
</dbReference>
<dbReference type="CDD" id="cd00077">
    <property type="entry name" value="HDc"/>
    <property type="match status" value="1"/>
</dbReference>
<dbReference type="Proteomes" id="UP000070427">
    <property type="component" value="Unassembled WGS sequence"/>
</dbReference>
<dbReference type="PROSITE" id="PS51831">
    <property type="entry name" value="HD"/>
    <property type="match status" value="1"/>
</dbReference>
<dbReference type="InterPro" id="IPR003607">
    <property type="entry name" value="HD/PDEase_dom"/>
</dbReference>
<sequence length="423" mass="47482">MEKDGKFCVYSLFYVFFMILCSISLLLYSYEALFSGNYQAFITFTTLAFLSEILPVQLPNDAEVTVGFAIFIGSILVLGYKLSIWVAFLSMLLYEIKRKIIKHVFFKKISNIALYVIMVGSSGFVYEKLGGIPGYINLYEDYYAFIALIFTYFIVNIGLLSIGLTILYKKPIGYILKTTFSDTLPTYIALAPLGILLAVIYINIGALGLLLFLIPLLIARHSFKLYMDMKKVYLETIQALASAIEAKDPYTRGHSEQVAKLAVAIAEELKMDNDLISNVHYAALLHDIGKIGIPEPILNKPCKLSEEEFEKIKVHPELGANIVKKVDFLLQASFFIRYHHERLSGSGYPEGLKGEEIPLGAQIIAVADVFDALTTDRPYRKAMTVEEALKEIEQASGVDFRPDVVGALKKVLEKEKFGEYVAR</sequence>
<evidence type="ECO:0000256" key="1">
    <source>
        <dbReference type="SAM" id="Phobius"/>
    </source>
</evidence>
<gene>
    <name evidence="4" type="primary">rpfG_3</name>
    <name evidence="4" type="ORF">AN618_07000</name>
</gene>
<keyword evidence="5" id="KW-1185">Reference proteome</keyword>
<dbReference type="PANTHER" id="PTHR43155">
    <property type="entry name" value="CYCLIC DI-GMP PHOSPHODIESTERASE PA4108-RELATED"/>
    <property type="match status" value="1"/>
</dbReference>
<evidence type="ECO:0000313" key="5">
    <source>
        <dbReference type="Proteomes" id="UP000070427"/>
    </source>
</evidence>
<feature type="domain" description="HD-GYP" evidence="3">
    <location>
        <begin position="229"/>
        <end position="423"/>
    </location>
</feature>
<dbReference type="InterPro" id="IPR006675">
    <property type="entry name" value="HDIG_dom"/>
</dbReference>
<protein>
    <submittedName>
        <fullName evidence="4">Cyclic di-GMP phosphodiesterase response regulator RpfG</fullName>
        <ecNumber evidence="4">3.1.4.52</ecNumber>
    </submittedName>
</protein>
<proteinExistence type="predicted"/>
<dbReference type="GO" id="GO:0071111">
    <property type="term" value="F:cyclic-guanylate-specific phosphodiesterase activity"/>
    <property type="evidence" value="ECO:0007669"/>
    <property type="project" value="UniProtKB-EC"/>
</dbReference>
<dbReference type="OrthoDB" id="10822at2"/>
<organism evidence="4 5">
    <name type="scientific">Fervidicola ferrireducens</name>
    <dbReference type="NCBI Taxonomy" id="520764"/>
    <lineage>
        <taxon>Bacteria</taxon>
        <taxon>Bacillati</taxon>
        <taxon>Bacillota</taxon>
        <taxon>Clostridia</taxon>
        <taxon>Thermosediminibacterales</taxon>
        <taxon>Thermosediminibacteraceae</taxon>
        <taxon>Fervidicola</taxon>
    </lineage>
</organism>